<feature type="compositionally biased region" description="Basic and acidic residues" evidence="1">
    <location>
        <begin position="54"/>
        <end position="65"/>
    </location>
</feature>
<evidence type="ECO:0000256" key="1">
    <source>
        <dbReference type="SAM" id="MobiDB-lite"/>
    </source>
</evidence>
<name>A0AAW1PZT8_9CHLO</name>
<comment type="caution">
    <text evidence="2">The sequence shown here is derived from an EMBL/GenBank/DDBJ whole genome shotgun (WGS) entry which is preliminary data.</text>
</comment>
<sequence>MWAAGHSKHLLHGSRCSPAVPACLLLPLFRYSQLQARASKSASEPGPWRPSLQDVEKLSKGDAAKKRGTGSRQVPHRLNTDERKLYDLAKEKKFLTLKGSGYRKERKGSPLANIFRQWCDANGQPCIVIQQGTGNDPLDTLVLDLVTLRTQDVGQLQSPCKEIAARMGAIVAEDVSSVIPFTIIVQSPHVEDAPEETSLPKQSPNADVDHMPDISEEAFEELPVWSLPPQAMAFTCQRSTAKQLAAALLDAIQQASKQAQA</sequence>
<protein>
    <submittedName>
        <fullName evidence="2">Uncharacterized protein</fullName>
    </submittedName>
</protein>
<evidence type="ECO:0000313" key="3">
    <source>
        <dbReference type="Proteomes" id="UP001465755"/>
    </source>
</evidence>
<proteinExistence type="predicted"/>
<dbReference type="AlphaFoldDB" id="A0AAW1PZT8"/>
<dbReference type="Proteomes" id="UP001465755">
    <property type="component" value="Unassembled WGS sequence"/>
</dbReference>
<reference evidence="2 3" key="1">
    <citation type="journal article" date="2024" name="Nat. Commun.">
        <title>Phylogenomics reveals the evolutionary origins of lichenization in chlorophyte algae.</title>
        <authorList>
            <person name="Puginier C."/>
            <person name="Libourel C."/>
            <person name="Otte J."/>
            <person name="Skaloud P."/>
            <person name="Haon M."/>
            <person name="Grisel S."/>
            <person name="Petersen M."/>
            <person name="Berrin J.G."/>
            <person name="Delaux P.M."/>
            <person name="Dal Grande F."/>
            <person name="Keller J."/>
        </authorList>
    </citation>
    <scope>NUCLEOTIDE SEQUENCE [LARGE SCALE GENOMIC DNA]</scope>
    <source>
        <strain evidence="2 3">SAG 2036</strain>
    </source>
</reference>
<keyword evidence="3" id="KW-1185">Reference proteome</keyword>
<evidence type="ECO:0000313" key="2">
    <source>
        <dbReference type="EMBL" id="KAK9813952.1"/>
    </source>
</evidence>
<accession>A0AAW1PZT8</accession>
<organism evidence="2 3">
    <name type="scientific">Symbiochloris irregularis</name>
    <dbReference type="NCBI Taxonomy" id="706552"/>
    <lineage>
        <taxon>Eukaryota</taxon>
        <taxon>Viridiplantae</taxon>
        <taxon>Chlorophyta</taxon>
        <taxon>core chlorophytes</taxon>
        <taxon>Trebouxiophyceae</taxon>
        <taxon>Trebouxiales</taxon>
        <taxon>Trebouxiaceae</taxon>
        <taxon>Symbiochloris</taxon>
    </lineage>
</organism>
<dbReference type="EMBL" id="JALJOQ010000002">
    <property type="protein sequence ID" value="KAK9813952.1"/>
    <property type="molecule type" value="Genomic_DNA"/>
</dbReference>
<feature type="region of interest" description="Disordered" evidence="1">
    <location>
        <begin position="39"/>
        <end position="79"/>
    </location>
</feature>
<gene>
    <name evidence="2" type="ORF">WJX73_006411</name>
</gene>